<keyword evidence="1" id="KW-0472">Membrane</keyword>
<comment type="caution">
    <text evidence="2">The sequence shown here is derived from an EMBL/GenBank/DDBJ whole genome shotgun (WGS) entry which is preliminary data.</text>
</comment>
<keyword evidence="3" id="KW-1185">Reference proteome</keyword>
<reference evidence="2 3" key="1">
    <citation type="submission" date="2019-03" db="EMBL/GenBank/DDBJ databases">
        <title>Genomic Encyclopedia of Archaeal and Bacterial Type Strains, Phase II (KMG-II): from individual species to whole genera.</title>
        <authorList>
            <person name="Goeker M."/>
        </authorList>
    </citation>
    <scope>NUCLEOTIDE SEQUENCE [LARGE SCALE GENOMIC DNA]</scope>
    <source>
        <strain evidence="2 3">DSM 29467</strain>
    </source>
</reference>
<keyword evidence="1" id="KW-0812">Transmembrane</keyword>
<evidence type="ECO:0008006" key="4">
    <source>
        <dbReference type="Google" id="ProtNLM"/>
    </source>
</evidence>
<name>A0A4V3EW21_9RHOB</name>
<protein>
    <recommendedName>
        <fullName evidence="4">Flp pilus assembly pilin Flp</fullName>
    </recommendedName>
</protein>
<keyword evidence="1" id="KW-1133">Transmembrane helix</keyword>
<dbReference type="OrthoDB" id="7867689at2"/>
<feature type="transmembrane region" description="Helical" evidence="1">
    <location>
        <begin position="23"/>
        <end position="44"/>
    </location>
</feature>
<gene>
    <name evidence="2" type="ORF">BDE40_1923</name>
</gene>
<evidence type="ECO:0000313" key="3">
    <source>
        <dbReference type="Proteomes" id="UP000294563"/>
    </source>
</evidence>
<dbReference type="RefSeq" id="WP_134014319.1">
    <property type="nucleotide sequence ID" value="NZ_SOBH01000002.1"/>
</dbReference>
<organism evidence="2 3">
    <name type="scientific">Litoreibacter halocynthiae</name>
    <dbReference type="NCBI Taxonomy" id="1242689"/>
    <lineage>
        <taxon>Bacteria</taxon>
        <taxon>Pseudomonadati</taxon>
        <taxon>Pseudomonadota</taxon>
        <taxon>Alphaproteobacteria</taxon>
        <taxon>Rhodobacterales</taxon>
        <taxon>Roseobacteraceae</taxon>
        <taxon>Litoreibacter</taxon>
    </lineage>
</organism>
<dbReference type="EMBL" id="SOBH01000002">
    <property type="protein sequence ID" value="TDT75195.1"/>
    <property type="molecule type" value="Genomic_DNA"/>
</dbReference>
<dbReference type="AlphaFoldDB" id="A0A4V3EW21"/>
<proteinExistence type="predicted"/>
<evidence type="ECO:0000313" key="2">
    <source>
        <dbReference type="EMBL" id="TDT75195.1"/>
    </source>
</evidence>
<accession>A0A4V3EW21</accession>
<sequence>MTLNKLTKKFASDESGVITTDTMVMIAAGGLLSVAVMVFASAGVEQLDKDKAYQLKAQEKVTTF</sequence>
<dbReference type="Proteomes" id="UP000294563">
    <property type="component" value="Unassembled WGS sequence"/>
</dbReference>
<evidence type="ECO:0000256" key="1">
    <source>
        <dbReference type="SAM" id="Phobius"/>
    </source>
</evidence>